<dbReference type="InterPro" id="IPR000719">
    <property type="entry name" value="Prot_kinase_dom"/>
</dbReference>
<dbReference type="GO" id="GO:0030332">
    <property type="term" value="F:cyclin binding"/>
    <property type="evidence" value="ECO:0007669"/>
    <property type="project" value="TreeGrafter"/>
</dbReference>
<dbReference type="Gene3D" id="1.10.510.10">
    <property type="entry name" value="Transferase(Phosphotransferase) domain 1"/>
    <property type="match status" value="1"/>
</dbReference>
<feature type="region of interest" description="Disordered" evidence="8">
    <location>
        <begin position="163"/>
        <end position="182"/>
    </location>
</feature>
<dbReference type="PROSITE" id="PS50011">
    <property type="entry name" value="PROTEIN_KINASE_DOM"/>
    <property type="match status" value="1"/>
</dbReference>
<keyword evidence="2" id="KW-0723">Serine/threonine-protein kinase</keyword>
<dbReference type="GO" id="GO:0005524">
    <property type="term" value="F:ATP binding"/>
    <property type="evidence" value="ECO:0007669"/>
    <property type="project" value="UniProtKB-UniRule"/>
</dbReference>
<keyword evidence="6 7" id="KW-0067">ATP-binding</keyword>
<dbReference type="GO" id="GO:0004693">
    <property type="term" value="F:cyclin-dependent protein serine/threonine kinase activity"/>
    <property type="evidence" value="ECO:0007669"/>
    <property type="project" value="TreeGrafter"/>
</dbReference>
<dbReference type="InterPro" id="IPR050108">
    <property type="entry name" value="CDK"/>
</dbReference>
<dbReference type="Gene3D" id="3.30.200.20">
    <property type="entry name" value="Phosphorylase Kinase, domain 1"/>
    <property type="match status" value="1"/>
</dbReference>
<evidence type="ECO:0000256" key="6">
    <source>
        <dbReference type="ARBA" id="ARBA00022840"/>
    </source>
</evidence>
<dbReference type="PROSITE" id="PS00107">
    <property type="entry name" value="PROTEIN_KINASE_ATP"/>
    <property type="match status" value="1"/>
</dbReference>
<evidence type="ECO:0000256" key="4">
    <source>
        <dbReference type="ARBA" id="ARBA00022741"/>
    </source>
</evidence>
<accession>A0AAV7K9I6</accession>
<proteinExistence type="inferred from homology"/>
<sequence>MATVNFFSKKSLPISSEISPFFDDSSHENGFISPRDILVPEDQFLAEEYIRQTVLRPIHSHTRSHSIHLQYSTPILESEEDMERIRDTKTKLGRARKLSGSFNLSRLRIGSAGKVENQSHTLTGIQNRSQSFRVNSDLDSSTVVANGGKLKKWKRRLSGSLQKLARTQSHSPSELLAQSKDSLSCSKGFPTLKEDSREPFGDSTEITSTFKSKNSEPVPSPSRTKSVQHHISNTLLTKSHSVTGLEHNGRGNTLPRSYQKHDLNKHLLEGTSEMSVSVSTIPQDPNNEIFVGHKVKSSSVSQPGVPISFNGSTPPSAGEFYRRRRRHSCASLYSSVEKLDGYKKLEFLGQGSYATVYKGVWVRTGQKVALKEIKLNPNEGAPFTAIREASLLKGLRHTNIVTLHDIIHVPNRLCFVFEFVDTDLSKILDTQDHGLSQKHTQLFTFQLLRGLDYCHVQKILHRDIKPQNLLVSKGGELKLADFGLARAKSVPSNTYSNEVVTLWYRPPDVLLGNKKYSTSLDMWGVGCIFVEMLTGQPLFPGQKNPENQLCKIFQVMGTPLESEWSQLENSEIWNMFRFPQYPVLRLGLSAPQLWRMDHAEDFAHKLLQYQPEKRLSASEALRHPYFSNLPSQLNLLPPEVSIFSTGLVKYLSK</sequence>
<dbReference type="AlphaFoldDB" id="A0AAV7K9I6"/>
<keyword evidence="3" id="KW-0808">Transferase</keyword>
<organism evidence="10 11">
    <name type="scientific">Oopsacas minuta</name>
    <dbReference type="NCBI Taxonomy" id="111878"/>
    <lineage>
        <taxon>Eukaryota</taxon>
        <taxon>Metazoa</taxon>
        <taxon>Porifera</taxon>
        <taxon>Hexactinellida</taxon>
        <taxon>Hexasterophora</taxon>
        <taxon>Lyssacinosida</taxon>
        <taxon>Leucopsacidae</taxon>
        <taxon>Oopsacas</taxon>
    </lineage>
</organism>
<dbReference type="InterPro" id="IPR008271">
    <property type="entry name" value="Ser/Thr_kinase_AS"/>
</dbReference>
<evidence type="ECO:0000259" key="9">
    <source>
        <dbReference type="PROSITE" id="PS50011"/>
    </source>
</evidence>
<feature type="domain" description="Protein kinase" evidence="9">
    <location>
        <begin position="342"/>
        <end position="626"/>
    </location>
</feature>
<dbReference type="PROSITE" id="PS00108">
    <property type="entry name" value="PROTEIN_KINASE_ST"/>
    <property type="match status" value="1"/>
</dbReference>
<dbReference type="GO" id="GO:0005634">
    <property type="term" value="C:nucleus"/>
    <property type="evidence" value="ECO:0007669"/>
    <property type="project" value="TreeGrafter"/>
</dbReference>
<dbReference type="PANTHER" id="PTHR24056">
    <property type="entry name" value="CELL DIVISION PROTEIN KINASE"/>
    <property type="match status" value="1"/>
</dbReference>
<evidence type="ECO:0000256" key="7">
    <source>
        <dbReference type="PROSITE-ProRule" id="PRU10141"/>
    </source>
</evidence>
<dbReference type="Pfam" id="PF00069">
    <property type="entry name" value="Pkinase"/>
    <property type="match status" value="1"/>
</dbReference>
<keyword evidence="4 7" id="KW-0547">Nucleotide-binding</keyword>
<feature type="binding site" evidence="7">
    <location>
        <position position="371"/>
    </location>
    <ligand>
        <name>ATP</name>
        <dbReference type="ChEBI" id="CHEBI:30616"/>
    </ligand>
</feature>
<dbReference type="SUPFAM" id="SSF56112">
    <property type="entry name" value="Protein kinase-like (PK-like)"/>
    <property type="match status" value="1"/>
</dbReference>
<feature type="region of interest" description="Disordered" evidence="8">
    <location>
        <begin position="187"/>
        <end position="257"/>
    </location>
</feature>
<dbReference type="EMBL" id="JAKMXF010000110">
    <property type="protein sequence ID" value="KAI6657997.1"/>
    <property type="molecule type" value="Genomic_DNA"/>
</dbReference>
<dbReference type="InterPro" id="IPR011009">
    <property type="entry name" value="Kinase-like_dom_sf"/>
</dbReference>
<dbReference type="Proteomes" id="UP001165289">
    <property type="component" value="Unassembled WGS sequence"/>
</dbReference>
<evidence type="ECO:0000256" key="1">
    <source>
        <dbReference type="ARBA" id="ARBA00006485"/>
    </source>
</evidence>
<name>A0AAV7K9I6_9METZ</name>
<evidence type="ECO:0000313" key="11">
    <source>
        <dbReference type="Proteomes" id="UP001165289"/>
    </source>
</evidence>
<reference evidence="10 11" key="1">
    <citation type="journal article" date="2023" name="BMC Biol.">
        <title>The compact genome of the sponge Oopsacas minuta (Hexactinellida) is lacking key metazoan core genes.</title>
        <authorList>
            <person name="Santini S."/>
            <person name="Schenkelaars Q."/>
            <person name="Jourda C."/>
            <person name="Duchesne M."/>
            <person name="Belahbib H."/>
            <person name="Rocher C."/>
            <person name="Selva M."/>
            <person name="Riesgo A."/>
            <person name="Vervoort M."/>
            <person name="Leys S.P."/>
            <person name="Kodjabachian L."/>
            <person name="Le Bivic A."/>
            <person name="Borchiellini C."/>
            <person name="Claverie J.M."/>
            <person name="Renard E."/>
        </authorList>
    </citation>
    <scope>NUCLEOTIDE SEQUENCE [LARGE SCALE GENOMIC DNA]</scope>
    <source>
        <strain evidence="10">SPO-2</strain>
    </source>
</reference>
<comment type="caution">
    <text evidence="10">The sequence shown here is derived from an EMBL/GenBank/DDBJ whole genome shotgun (WGS) entry which is preliminary data.</text>
</comment>
<keyword evidence="11" id="KW-1185">Reference proteome</keyword>
<protein>
    <submittedName>
        <fullName evidence="10">Cyclin-dependent kinase 14</fullName>
    </submittedName>
</protein>
<evidence type="ECO:0000256" key="5">
    <source>
        <dbReference type="ARBA" id="ARBA00022777"/>
    </source>
</evidence>
<evidence type="ECO:0000313" key="10">
    <source>
        <dbReference type="EMBL" id="KAI6657997.1"/>
    </source>
</evidence>
<dbReference type="PANTHER" id="PTHR24056:SF189">
    <property type="entry name" value="PROTEIN KINASE DOMAIN-CONTAINING PROTEIN"/>
    <property type="match status" value="1"/>
</dbReference>
<gene>
    <name evidence="10" type="ORF">LOD99_15712</name>
</gene>
<feature type="compositionally biased region" description="Polar residues" evidence="8">
    <location>
        <begin position="163"/>
        <end position="172"/>
    </location>
</feature>
<dbReference type="GO" id="GO:0005829">
    <property type="term" value="C:cytosol"/>
    <property type="evidence" value="ECO:0007669"/>
    <property type="project" value="TreeGrafter"/>
</dbReference>
<evidence type="ECO:0000256" key="3">
    <source>
        <dbReference type="ARBA" id="ARBA00022679"/>
    </source>
</evidence>
<evidence type="ECO:0000256" key="8">
    <source>
        <dbReference type="SAM" id="MobiDB-lite"/>
    </source>
</evidence>
<dbReference type="FunFam" id="1.10.510.10:FF:000611">
    <property type="entry name" value="CMGC family protein kinase"/>
    <property type="match status" value="1"/>
</dbReference>
<feature type="compositionally biased region" description="Polar residues" evidence="8">
    <location>
        <begin position="204"/>
        <end position="242"/>
    </location>
</feature>
<comment type="similarity">
    <text evidence="1">Belongs to the protein kinase superfamily. CMGC Ser/Thr protein kinase family. CDC2/CDKX subfamily.</text>
</comment>
<dbReference type="InterPro" id="IPR017441">
    <property type="entry name" value="Protein_kinase_ATP_BS"/>
</dbReference>
<evidence type="ECO:0000256" key="2">
    <source>
        <dbReference type="ARBA" id="ARBA00022527"/>
    </source>
</evidence>
<dbReference type="SMART" id="SM00220">
    <property type="entry name" value="S_TKc"/>
    <property type="match status" value="1"/>
</dbReference>
<keyword evidence="5 10" id="KW-0418">Kinase</keyword>